<keyword evidence="1" id="KW-0732">Signal</keyword>
<dbReference type="Proteomes" id="UP000005475">
    <property type="component" value="Unassembled WGS sequence"/>
</dbReference>
<gene>
    <name evidence="2" type="ORF">BACOVA_03101</name>
</gene>
<sequence length="471" mass="53869">MMKNSIVILFLLLLSQFGYAQGRTFKVTARPWVKGQKNLPWKEYDTRTIAQLDGFKPTGKVRVNKYGSDLDAPRHRATGFFRVERIGNRWWMIDPDGYRHLQKVVVGVRLGTSERNKQAMLDKFGTEEKWIEGTARMIHSLGFSGTGSWSNEEAIASYNASHKEVLTRSIILNLMSGYGKKRGGTYQLPGNTGYPNQCIFVFDPEFETYCDEMAQKLVANKTDKNIIGYFSDNELPFGPKNLEGYLTLKNPNDPGRLYAESWLKQQGITLQQITDEHREEFAGVVAERYYKVVSEAIRKYDPNHLYLGSRLHGKPKFIRQIVEAAGRYCDVVAINYYGAWTPSEKTMKHWGEWAQKPFIITEFYTKGMDSGLANTTGAGFTVQTQQERGYAYQHFVLGLLESGNCVGWHWFRYQDNDPTAKGADPSNLDSNKGLVDNEYNLYKPLADAMKELNINAYRLADWFDQQSTNNK</sequence>
<comment type="caution">
    <text evidence="2">The sequence shown here is derived from an EMBL/GenBank/DDBJ whole genome shotgun (WGS) entry which is preliminary data.</text>
</comment>
<reference evidence="3" key="2">
    <citation type="submission" date="2007-04" db="EMBL/GenBank/DDBJ databases">
        <title>Draft genome sequence of Bacteroides ovatus (ATCC 8483).</title>
        <authorList>
            <person name="Sudarsanam P."/>
            <person name="Ley R."/>
            <person name="Guruge J."/>
            <person name="Turnbaugh P.J."/>
            <person name="Mahowald M."/>
            <person name="Liep D."/>
            <person name="Gordon J."/>
        </authorList>
    </citation>
    <scope>NUCLEOTIDE SEQUENCE [LARGE SCALE GENOMIC DNA]</scope>
    <source>
        <strain evidence="3">ATCC 8483 / DSM 1896 / JCM 5824 / BCRC 10623 / CCUG 4943 / NCTC 11153</strain>
    </source>
</reference>
<evidence type="ECO:0008006" key="4">
    <source>
        <dbReference type="Google" id="ProtNLM"/>
    </source>
</evidence>
<evidence type="ECO:0000256" key="1">
    <source>
        <dbReference type="SAM" id="SignalP"/>
    </source>
</evidence>
<organism evidence="2 3">
    <name type="scientific">Bacteroides ovatus (strain ATCC 8483 / DSM 1896 / JCM 5824 / BCRC 10623 / CCUG 4943 / NCTC 11153)</name>
    <dbReference type="NCBI Taxonomy" id="411476"/>
    <lineage>
        <taxon>Bacteria</taxon>
        <taxon>Pseudomonadati</taxon>
        <taxon>Bacteroidota</taxon>
        <taxon>Bacteroidia</taxon>
        <taxon>Bacteroidales</taxon>
        <taxon>Bacteroidaceae</taxon>
        <taxon>Bacteroides</taxon>
    </lineage>
</organism>
<evidence type="ECO:0000313" key="2">
    <source>
        <dbReference type="EMBL" id="EDO11198.1"/>
    </source>
</evidence>
<dbReference type="EMBL" id="AAXF02000050">
    <property type="protein sequence ID" value="EDO11198.1"/>
    <property type="molecule type" value="Genomic_DNA"/>
</dbReference>
<dbReference type="SUPFAM" id="SSF51445">
    <property type="entry name" value="(Trans)glycosidases"/>
    <property type="match status" value="1"/>
</dbReference>
<dbReference type="InterPro" id="IPR017853">
    <property type="entry name" value="GH"/>
</dbReference>
<evidence type="ECO:0000313" key="3">
    <source>
        <dbReference type="Proteomes" id="UP000005475"/>
    </source>
</evidence>
<feature type="chain" id="PRO_5042995152" description="Agarase" evidence="1">
    <location>
        <begin position="21"/>
        <end position="471"/>
    </location>
</feature>
<dbReference type="AlphaFoldDB" id="A0AAN3A7H7"/>
<reference evidence="2 3" key="1">
    <citation type="submission" date="2007-03" db="EMBL/GenBank/DDBJ databases">
        <authorList>
            <person name="Fulton L."/>
            <person name="Clifton S."/>
            <person name="Fulton B."/>
            <person name="Xu J."/>
            <person name="Minx P."/>
            <person name="Pepin K.H."/>
            <person name="Johnson M."/>
            <person name="Thiruvilangam P."/>
            <person name="Bhonagiri V."/>
            <person name="Nash W.E."/>
            <person name="Mardis E.R."/>
            <person name="Wilson R.K."/>
        </authorList>
    </citation>
    <scope>NUCLEOTIDE SEQUENCE [LARGE SCALE GENOMIC DNA]</scope>
    <source>
        <strain evidence="3">ATCC 8483 / DSM 1896 / JCM 5824 / BCRC 10623 / CCUG 4943 / NCTC 11153</strain>
    </source>
</reference>
<accession>A0AAN3A7H7</accession>
<protein>
    <recommendedName>
        <fullName evidence="4">Agarase</fullName>
    </recommendedName>
</protein>
<name>A0AAN3A7H7_BACO1</name>
<dbReference type="Gene3D" id="3.20.20.80">
    <property type="entry name" value="Glycosidases"/>
    <property type="match status" value="2"/>
</dbReference>
<proteinExistence type="predicted"/>
<feature type="signal peptide" evidence="1">
    <location>
        <begin position="1"/>
        <end position="20"/>
    </location>
</feature>